<dbReference type="InterPro" id="IPR019881">
    <property type="entry name" value="DAP-NH2Trfase_DapL_Desulfo"/>
</dbReference>
<dbReference type="Gene3D" id="3.40.640.10">
    <property type="entry name" value="Type I PLP-dependent aspartate aminotransferase-like (Major domain)"/>
    <property type="match status" value="1"/>
</dbReference>
<dbReference type="GO" id="GO:0009089">
    <property type="term" value="P:lysine biosynthetic process via diaminopimelate"/>
    <property type="evidence" value="ECO:0007669"/>
    <property type="project" value="UniProtKB-UniPathway"/>
</dbReference>
<dbReference type="InterPro" id="IPR019942">
    <property type="entry name" value="DapL/ALD1"/>
</dbReference>
<dbReference type="InterPro" id="IPR015424">
    <property type="entry name" value="PyrdxlP-dep_Trfase"/>
</dbReference>
<evidence type="ECO:0000313" key="10">
    <source>
        <dbReference type="Proteomes" id="UP000502179"/>
    </source>
</evidence>
<keyword evidence="5" id="KW-0663">Pyridoxal phosphate</keyword>
<dbReference type="CDD" id="cd00609">
    <property type="entry name" value="AAT_like"/>
    <property type="match status" value="1"/>
</dbReference>
<dbReference type="PROSITE" id="PS00105">
    <property type="entry name" value="AA_TRANSFER_CLASS_1"/>
    <property type="match status" value="1"/>
</dbReference>
<dbReference type="PANTHER" id="PTHR42832:SF3">
    <property type="entry name" value="L-GLUTAMINE--4-(METHYLSULFANYL)-2-OXOBUTANOATE AMINOTRANSFERASE"/>
    <property type="match status" value="1"/>
</dbReference>
<keyword evidence="10" id="KW-1185">Reference proteome</keyword>
<evidence type="ECO:0000256" key="7">
    <source>
        <dbReference type="RuleBase" id="RU000481"/>
    </source>
</evidence>
<feature type="domain" description="Aminotransferase class I/classII large" evidence="8">
    <location>
        <begin position="33"/>
        <end position="383"/>
    </location>
</feature>
<dbReference type="HAMAP" id="MF_01642">
    <property type="entry name" value="DapL_aminotrans_1"/>
    <property type="match status" value="1"/>
</dbReference>
<dbReference type="EC" id="2.6.1.-" evidence="7"/>
<evidence type="ECO:0000313" key="9">
    <source>
        <dbReference type="EMBL" id="QIJ71619.1"/>
    </source>
</evidence>
<dbReference type="InterPro" id="IPR004838">
    <property type="entry name" value="NHTrfase_class1_PyrdxlP-BS"/>
</dbReference>
<dbReference type="InterPro" id="IPR050881">
    <property type="entry name" value="LL-DAP_aminotransferase"/>
</dbReference>
<reference evidence="9 10" key="1">
    <citation type="submission" date="2020-02" db="EMBL/GenBank/DDBJ databases">
        <title>Genome analysis of Thermosulfuriphilus ammonigenes ST65T, an anaerobic thermophilic chemolithoautotrophic bacterium isolated from a deep-sea hydrothermal vent.</title>
        <authorList>
            <person name="Slobodkina G."/>
            <person name="Allioux M."/>
            <person name="Merkel A."/>
            <person name="Alain K."/>
            <person name="Jebbar M."/>
            <person name="Slobodkin A."/>
        </authorList>
    </citation>
    <scope>NUCLEOTIDE SEQUENCE [LARGE SCALE GENOMIC DNA]</scope>
    <source>
        <strain evidence="9 10">ST65</strain>
    </source>
</reference>
<dbReference type="Pfam" id="PF00155">
    <property type="entry name" value="Aminotran_1_2"/>
    <property type="match status" value="1"/>
</dbReference>
<dbReference type="KEGG" id="tav:G4V39_04730"/>
<evidence type="ECO:0000256" key="2">
    <source>
        <dbReference type="ARBA" id="ARBA00004982"/>
    </source>
</evidence>
<dbReference type="InterPro" id="IPR015422">
    <property type="entry name" value="PyrdxlP-dep_Trfase_small"/>
</dbReference>
<comment type="cofactor">
    <cofactor evidence="1 7">
        <name>pyridoxal 5'-phosphate</name>
        <dbReference type="ChEBI" id="CHEBI:597326"/>
    </cofactor>
</comment>
<dbReference type="UniPathway" id="UPA00034">
    <property type="reaction ID" value="UER00466"/>
</dbReference>
<comment type="pathway">
    <text evidence="2">Amino-acid biosynthesis; L-lysine biosynthesis via DAP pathway; LL-2,6-diaminopimelate from (S)-tetrahydrodipicolinate (aminotransferase route): step 1/1.</text>
</comment>
<evidence type="ECO:0000259" key="8">
    <source>
        <dbReference type="Pfam" id="PF00155"/>
    </source>
</evidence>
<dbReference type="Gene3D" id="3.90.1150.10">
    <property type="entry name" value="Aspartate Aminotransferase, domain 1"/>
    <property type="match status" value="1"/>
</dbReference>
<dbReference type="RefSeq" id="WP_166031837.1">
    <property type="nucleotide sequence ID" value="NZ_CP048877.1"/>
</dbReference>
<proteinExistence type="inferred from homology"/>
<dbReference type="NCBIfam" id="NF006756">
    <property type="entry name" value="PRK09276.1"/>
    <property type="match status" value="1"/>
</dbReference>
<comment type="similarity">
    <text evidence="7">Belongs to the class-I pyridoxal-phosphate-dependent aminotransferase family.</text>
</comment>
<dbReference type="AlphaFoldDB" id="A0A6G7PVB2"/>
<dbReference type="InterPro" id="IPR004839">
    <property type="entry name" value="Aminotransferase_I/II_large"/>
</dbReference>
<evidence type="ECO:0000256" key="6">
    <source>
        <dbReference type="ARBA" id="ARBA00051934"/>
    </source>
</evidence>
<dbReference type="GO" id="GO:0030170">
    <property type="term" value="F:pyridoxal phosphate binding"/>
    <property type="evidence" value="ECO:0007669"/>
    <property type="project" value="InterPro"/>
</dbReference>
<keyword evidence="3 7" id="KW-0032">Aminotransferase</keyword>
<protein>
    <recommendedName>
        <fullName evidence="7">Aminotransferase</fullName>
        <ecNumber evidence="7">2.6.1.-</ecNumber>
    </recommendedName>
</protein>
<dbReference type="InterPro" id="IPR015421">
    <property type="entry name" value="PyrdxlP-dep_Trfase_major"/>
</dbReference>
<evidence type="ECO:0000256" key="1">
    <source>
        <dbReference type="ARBA" id="ARBA00001933"/>
    </source>
</evidence>
<gene>
    <name evidence="9" type="ORF">G4V39_04730</name>
</gene>
<dbReference type="GO" id="GO:0010285">
    <property type="term" value="F:L,L-diaminopimelate aminotransferase activity"/>
    <property type="evidence" value="ECO:0007669"/>
    <property type="project" value="UniProtKB-EC"/>
</dbReference>
<sequence>MAFEISDRLKKLPPYLFVAIDEAKAQAISAGVDVIDLGVGDPDLPTPEHIVQRLITAAQNPANHHYPSSQGLAAFREAAAQWCRERFGLDLDPQQEVVSLIGSKEGIAHMPLAFVNPGDVVLVPTPAYPVYHIGTLFAGGQTYYLPLTEDKGFLPDLSAIPEDVISRARMIWLNYPNNPTAAVATKDFFTRVVEFAREHNLIVCHDAAYTEIYYDDFRPPSFLEAPGAKEVGIEFHSLSKTYNMTGWRIGFAIGSPELIGALTKVKSNIDSGVFQAVQEAAIEALTGDQTCVAKAREIYRERRDVVVEGLRSLGFRVQNPQATFYVWASTPPGYSSADFATRLLKEAGIVVTPGAGFGEPGEGYFRIALTVDKERLAEAIERIKGVQF</sequence>
<dbReference type="EMBL" id="CP048877">
    <property type="protein sequence ID" value="QIJ71619.1"/>
    <property type="molecule type" value="Genomic_DNA"/>
</dbReference>
<evidence type="ECO:0000256" key="4">
    <source>
        <dbReference type="ARBA" id="ARBA00022679"/>
    </source>
</evidence>
<name>A0A6G7PVB2_9BACT</name>
<organism evidence="9 10">
    <name type="scientific">Thermosulfuriphilus ammonigenes</name>
    <dbReference type="NCBI Taxonomy" id="1936021"/>
    <lineage>
        <taxon>Bacteria</taxon>
        <taxon>Pseudomonadati</taxon>
        <taxon>Thermodesulfobacteriota</taxon>
        <taxon>Thermodesulfobacteria</taxon>
        <taxon>Thermodesulfobacteriales</taxon>
        <taxon>Thermodesulfobacteriaceae</taxon>
        <taxon>Thermosulfuriphilus</taxon>
    </lineage>
</organism>
<dbReference type="NCBIfam" id="TIGR03540">
    <property type="entry name" value="DapC_direct"/>
    <property type="match status" value="1"/>
</dbReference>
<dbReference type="SUPFAM" id="SSF53383">
    <property type="entry name" value="PLP-dependent transferases"/>
    <property type="match status" value="1"/>
</dbReference>
<accession>A0A6G7PVB2</accession>
<dbReference type="PANTHER" id="PTHR42832">
    <property type="entry name" value="AMINO ACID AMINOTRANSFERASE"/>
    <property type="match status" value="1"/>
</dbReference>
<evidence type="ECO:0000256" key="5">
    <source>
        <dbReference type="ARBA" id="ARBA00022898"/>
    </source>
</evidence>
<comment type="catalytic activity">
    <reaction evidence="6">
        <text>(2S,6S)-2,6-diaminopimelate + 2-oxoglutarate = (S)-2,3,4,5-tetrahydrodipicolinate + L-glutamate + H2O + H(+)</text>
        <dbReference type="Rhea" id="RHEA:23988"/>
        <dbReference type="ChEBI" id="CHEBI:15377"/>
        <dbReference type="ChEBI" id="CHEBI:15378"/>
        <dbReference type="ChEBI" id="CHEBI:16810"/>
        <dbReference type="ChEBI" id="CHEBI:16845"/>
        <dbReference type="ChEBI" id="CHEBI:29985"/>
        <dbReference type="ChEBI" id="CHEBI:57609"/>
        <dbReference type="EC" id="2.6.1.83"/>
    </reaction>
</comment>
<dbReference type="Proteomes" id="UP000502179">
    <property type="component" value="Chromosome"/>
</dbReference>
<keyword evidence="4 7" id="KW-0808">Transferase</keyword>
<evidence type="ECO:0000256" key="3">
    <source>
        <dbReference type="ARBA" id="ARBA00022576"/>
    </source>
</evidence>